<keyword evidence="10" id="KW-1185">Reference proteome</keyword>
<evidence type="ECO:0000256" key="7">
    <source>
        <dbReference type="ARBA" id="ARBA00023237"/>
    </source>
</evidence>
<evidence type="ECO:0000256" key="6">
    <source>
        <dbReference type="ARBA" id="ARBA00023136"/>
    </source>
</evidence>
<keyword evidence="7" id="KW-0998">Cell outer membrane</keyword>
<keyword evidence="8" id="KW-0732">Signal</keyword>
<proteinExistence type="inferred from homology"/>
<evidence type="ECO:0000313" key="10">
    <source>
        <dbReference type="Proteomes" id="UP000012040"/>
    </source>
</evidence>
<dbReference type="GO" id="GO:0009279">
    <property type="term" value="C:cell outer membrane"/>
    <property type="evidence" value="ECO:0007669"/>
    <property type="project" value="UniProtKB-SubCell"/>
</dbReference>
<protein>
    <submittedName>
        <fullName evidence="9">FusA/NodT family protein</fullName>
    </submittedName>
</protein>
<dbReference type="GO" id="GO:1990281">
    <property type="term" value="C:efflux pump complex"/>
    <property type="evidence" value="ECO:0007669"/>
    <property type="project" value="TreeGrafter"/>
</dbReference>
<dbReference type="InterPro" id="IPR003423">
    <property type="entry name" value="OMP_efflux"/>
</dbReference>
<keyword evidence="6" id="KW-0472">Membrane</keyword>
<sequence>MRILVSALTVLIATMTLEARTLNWSDAIQMAKQNSLEYQSALKNYESVKEAQTAGMSGFLPRVSASMGASHGQVIGSPSTHGYSAQLSVSQNLFAGFADINSYYLSNTKTQQAKASLDSTLSRLSSELKQAYAEVYYMQDFKRLTSDILRRRKENYENVKLQYNMGRENKGSLLLSESYVEMASYDVMSAENSSDLALDNLKRILGLPTSEEITVDSNVPRGNEDIKSVDFEQIANRHPDVLTAQYDETMSLHSLKITRADFLPKLDLSGSYGYSDNRFFPEKDSWSVGLTLSIPLFDGLRTYSSYRSSSSTYESNRLSARNVFLKVSSEIKKSYYDYMQALQKEKIDRNFDKAAIMRAEVARNKYKNGFINFEEWDIVETDLINRQKENLSSERNRIIKQAQWEQAQGIGVLHE</sequence>
<keyword evidence="4" id="KW-1134">Transmembrane beta strand</keyword>
<organism evidence="9 10">
    <name type="scientific">Pseudobdellovibrio exovorus JSS</name>
    <dbReference type="NCBI Taxonomy" id="1184267"/>
    <lineage>
        <taxon>Bacteria</taxon>
        <taxon>Pseudomonadati</taxon>
        <taxon>Bdellovibrionota</taxon>
        <taxon>Bdellovibrionia</taxon>
        <taxon>Bdellovibrionales</taxon>
        <taxon>Pseudobdellovibrionaceae</taxon>
        <taxon>Pseudobdellovibrio</taxon>
    </lineage>
</organism>
<feature type="chain" id="PRO_5004060526" evidence="8">
    <location>
        <begin position="20"/>
        <end position="415"/>
    </location>
</feature>
<keyword evidence="5" id="KW-0812">Transmembrane</keyword>
<name>M4VAB8_9BACT</name>
<dbReference type="OrthoDB" id="9789324at2"/>
<dbReference type="GO" id="GO:0015562">
    <property type="term" value="F:efflux transmembrane transporter activity"/>
    <property type="evidence" value="ECO:0007669"/>
    <property type="project" value="InterPro"/>
</dbReference>
<dbReference type="SUPFAM" id="SSF56954">
    <property type="entry name" value="Outer membrane efflux proteins (OEP)"/>
    <property type="match status" value="1"/>
</dbReference>
<dbReference type="Pfam" id="PF02321">
    <property type="entry name" value="OEP"/>
    <property type="match status" value="2"/>
</dbReference>
<gene>
    <name evidence="9" type="ORF">A11Q_2136</name>
</gene>
<evidence type="ECO:0000256" key="4">
    <source>
        <dbReference type="ARBA" id="ARBA00022452"/>
    </source>
</evidence>
<dbReference type="PANTHER" id="PTHR30026:SF20">
    <property type="entry name" value="OUTER MEMBRANE PROTEIN TOLC"/>
    <property type="match status" value="1"/>
</dbReference>
<keyword evidence="3" id="KW-0813">Transport</keyword>
<feature type="signal peptide" evidence="8">
    <location>
        <begin position="1"/>
        <end position="19"/>
    </location>
</feature>
<evidence type="ECO:0000256" key="8">
    <source>
        <dbReference type="SAM" id="SignalP"/>
    </source>
</evidence>
<reference evidence="9 10" key="1">
    <citation type="journal article" date="2013" name="ISME J.">
        <title>By their genes ye shall know them: genomic signatures of predatory bacteria.</title>
        <authorList>
            <person name="Pasternak Z."/>
            <person name="Pietrokovski S."/>
            <person name="Rotem O."/>
            <person name="Gophna U."/>
            <person name="Lurie-Weinberger M.N."/>
            <person name="Jurkevitch E."/>
        </authorList>
    </citation>
    <scope>NUCLEOTIDE SEQUENCE [LARGE SCALE GENOMIC DNA]</scope>
    <source>
        <strain evidence="9 10">JSS</strain>
    </source>
</reference>
<evidence type="ECO:0000256" key="5">
    <source>
        <dbReference type="ARBA" id="ARBA00022692"/>
    </source>
</evidence>
<dbReference type="InterPro" id="IPR051906">
    <property type="entry name" value="TolC-like"/>
</dbReference>
<dbReference type="GO" id="GO:0015288">
    <property type="term" value="F:porin activity"/>
    <property type="evidence" value="ECO:0007669"/>
    <property type="project" value="TreeGrafter"/>
</dbReference>
<dbReference type="Proteomes" id="UP000012040">
    <property type="component" value="Chromosome"/>
</dbReference>
<dbReference type="AlphaFoldDB" id="M4VAB8"/>
<evidence type="ECO:0000256" key="2">
    <source>
        <dbReference type="ARBA" id="ARBA00007613"/>
    </source>
</evidence>
<dbReference type="STRING" id="1184267.A11Q_2136"/>
<evidence type="ECO:0000256" key="1">
    <source>
        <dbReference type="ARBA" id="ARBA00004442"/>
    </source>
</evidence>
<comment type="subcellular location">
    <subcellularLocation>
        <location evidence="1">Cell outer membrane</location>
    </subcellularLocation>
</comment>
<comment type="similarity">
    <text evidence="2">Belongs to the outer membrane factor (OMF) (TC 1.B.17) family.</text>
</comment>
<dbReference type="RefSeq" id="WP_015470842.1">
    <property type="nucleotide sequence ID" value="NC_020813.1"/>
</dbReference>
<dbReference type="PANTHER" id="PTHR30026">
    <property type="entry name" value="OUTER MEMBRANE PROTEIN TOLC"/>
    <property type="match status" value="1"/>
</dbReference>
<dbReference type="EMBL" id="CP003537">
    <property type="protein sequence ID" value="AGH96352.1"/>
    <property type="molecule type" value="Genomic_DNA"/>
</dbReference>
<dbReference type="eggNOG" id="COG1538">
    <property type="taxonomic scope" value="Bacteria"/>
</dbReference>
<evidence type="ECO:0000256" key="3">
    <source>
        <dbReference type="ARBA" id="ARBA00022448"/>
    </source>
</evidence>
<dbReference type="PATRIC" id="fig|1184267.3.peg.2163"/>
<dbReference type="HOGENOM" id="CLU_012817_10_6_7"/>
<evidence type="ECO:0000313" key="9">
    <source>
        <dbReference type="EMBL" id="AGH96352.1"/>
    </source>
</evidence>
<dbReference type="KEGG" id="bex:A11Q_2136"/>
<accession>M4VAB8</accession>
<dbReference type="Gene3D" id="1.20.1600.10">
    <property type="entry name" value="Outer membrane efflux proteins (OEP)"/>
    <property type="match status" value="1"/>
</dbReference>